<keyword evidence="2" id="KW-1185">Reference proteome</keyword>
<dbReference type="Proteomes" id="UP000204602">
    <property type="component" value="Segment"/>
</dbReference>
<protein>
    <submittedName>
        <fullName evidence="1">Uncharacterized protein</fullName>
    </submittedName>
</protein>
<dbReference type="GeneID" id="26633470"/>
<dbReference type="OrthoDB" id="37572at10239"/>
<proteinExistence type="predicted"/>
<sequence>MKHKDRLYIMAQNLDRAVNDWVVEHGSQKLYDWVVEHGGDPETLEVISYEENIQENDSVSIQRFKVKRMEEK</sequence>
<gene>
    <name evidence="1" type="ORF">TSARBOMBA_175</name>
</gene>
<name>A0A0K2D0G1_9CAUD</name>
<dbReference type="RefSeq" id="YP_009206990.1">
    <property type="nucleotide sequence ID" value="NC_028890.1"/>
</dbReference>
<dbReference type="EMBL" id="KT224359">
    <property type="protein sequence ID" value="ALA13208.1"/>
    <property type="molecule type" value="Genomic_DNA"/>
</dbReference>
<evidence type="ECO:0000313" key="1">
    <source>
        <dbReference type="EMBL" id="ALA13208.1"/>
    </source>
</evidence>
<dbReference type="KEGG" id="vg:26633470"/>
<organism evidence="1 2">
    <name type="scientific">Bacillus phage TsarBomba</name>
    <dbReference type="NCBI Taxonomy" id="1690456"/>
    <lineage>
        <taxon>Viruses</taxon>
        <taxon>Duplodnaviria</taxon>
        <taxon>Heunggongvirae</taxon>
        <taxon>Uroviricota</taxon>
        <taxon>Caudoviricetes</taxon>
        <taxon>Herelleviridae</taxon>
        <taxon>Bastillevirinae</taxon>
        <taxon>Tsarbombavirus</taxon>
        <taxon>Tsarbombavirus tsarbomba</taxon>
    </lineage>
</organism>
<evidence type="ECO:0000313" key="2">
    <source>
        <dbReference type="Proteomes" id="UP000204602"/>
    </source>
</evidence>
<accession>A0A0K2D0G1</accession>
<reference evidence="1 2" key="1">
    <citation type="journal article" date="2015" name="Genome Announc.">
        <title>Complete Genome Sequence of Bacillus cereus Group Phage TsarBomba.</title>
        <authorList>
            <person name="Erill I."/>
            <person name="Caruso S.M."/>
        </authorList>
    </citation>
    <scope>NUCLEOTIDE SEQUENCE [LARGE SCALE GENOMIC DNA]</scope>
</reference>